<comment type="caution">
    <text evidence="2">The sequence shown here is derived from an EMBL/GenBank/DDBJ whole genome shotgun (WGS) entry which is preliminary data.</text>
</comment>
<evidence type="ECO:0000313" key="2">
    <source>
        <dbReference type="EMBL" id="NWF46192.1"/>
    </source>
</evidence>
<accession>A0A7Y8GWM4</accession>
<proteinExistence type="predicted"/>
<protein>
    <submittedName>
        <fullName evidence="2">ParB/RepB/Spo0J family partition protein</fullName>
    </submittedName>
</protein>
<keyword evidence="3" id="KW-1185">Reference proteome</keyword>
<dbReference type="RefSeq" id="WP_177136089.1">
    <property type="nucleotide sequence ID" value="NZ_VYGV01000011.1"/>
</dbReference>
<dbReference type="SUPFAM" id="SSF110849">
    <property type="entry name" value="ParB/Sulfiredoxin"/>
    <property type="match status" value="1"/>
</dbReference>
<dbReference type="PANTHER" id="PTHR33375">
    <property type="entry name" value="CHROMOSOME-PARTITIONING PROTEIN PARB-RELATED"/>
    <property type="match status" value="1"/>
</dbReference>
<evidence type="ECO:0000259" key="1">
    <source>
        <dbReference type="SMART" id="SM00470"/>
    </source>
</evidence>
<dbReference type="InterPro" id="IPR050336">
    <property type="entry name" value="Chromosome_partition/occlusion"/>
</dbReference>
<gene>
    <name evidence="2" type="ORF">F3K02_13150</name>
</gene>
<evidence type="ECO:0000313" key="3">
    <source>
        <dbReference type="Proteomes" id="UP000545507"/>
    </source>
</evidence>
<dbReference type="PANTHER" id="PTHR33375:SF1">
    <property type="entry name" value="CHROMOSOME-PARTITIONING PROTEIN PARB-RELATED"/>
    <property type="match status" value="1"/>
</dbReference>
<dbReference type="AlphaFoldDB" id="A0A7Y8GWM4"/>
<dbReference type="SUPFAM" id="SSF109709">
    <property type="entry name" value="KorB DNA-binding domain-like"/>
    <property type="match status" value="1"/>
</dbReference>
<dbReference type="GO" id="GO:0005694">
    <property type="term" value="C:chromosome"/>
    <property type="evidence" value="ECO:0007669"/>
    <property type="project" value="TreeGrafter"/>
</dbReference>
<dbReference type="Gene3D" id="1.10.10.2830">
    <property type="match status" value="1"/>
</dbReference>
<dbReference type="EMBL" id="VYGV01000011">
    <property type="protein sequence ID" value="NWF46192.1"/>
    <property type="molecule type" value="Genomic_DNA"/>
</dbReference>
<reference evidence="2 3" key="1">
    <citation type="submission" date="2019-09" db="EMBL/GenBank/DDBJ databases">
        <title>Hydrogenophaga aromatica sp. nov., isolated from a para-xylene-degrading enrichment culture.</title>
        <authorList>
            <person name="Tancsics A."/>
            <person name="Banerjee S."/>
        </authorList>
    </citation>
    <scope>NUCLEOTIDE SEQUENCE [LARGE SCALE GENOMIC DNA]</scope>
    <source>
        <strain evidence="2 3">D2P1</strain>
    </source>
</reference>
<dbReference type="Proteomes" id="UP000545507">
    <property type="component" value="Unassembled WGS sequence"/>
</dbReference>
<dbReference type="SMART" id="SM00470">
    <property type="entry name" value="ParB"/>
    <property type="match status" value="1"/>
</dbReference>
<name>A0A7Y8GWM4_9BURK</name>
<dbReference type="InterPro" id="IPR003115">
    <property type="entry name" value="ParB_N"/>
</dbReference>
<dbReference type="GO" id="GO:0007059">
    <property type="term" value="P:chromosome segregation"/>
    <property type="evidence" value="ECO:0007669"/>
    <property type="project" value="TreeGrafter"/>
</dbReference>
<sequence length="362" mass="39797">MATVPKIKLNTKAAMATHQAAASTAAVDRFAMAEIITKTQPTGLAPVVAADAPDRSAQEHRQPEVTTTQAFDLSVCIPGAIVRVPLHLIDTNPMSPRHIYTTEEVEKIVRTMPDGQDVAAHGYIQDGRVKLIDGGTRFRAAKLTDRGTLDVKIEEQPKDKLALFKRARELNEQRSDTTALDFALSLRTLLNEGAVSSQRELMEKVEAPGGGKLSESMVSTYIRITRIPEKVQRVMSDSPDTATVVALYAVSELFPENMSDAELEAKQDLAFDIIDEIKRRKLNRFQIAALVKSKLEGPKARERSTVHPLEFGTHKGQIKMFAKKGQIDLSLKGLTETEMPAIRAALVQTLETFLKEKGVDGS</sequence>
<dbReference type="InterPro" id="IPR036086">
    <property type="entry name" value="ParB/Sulfiredoxin_sf"/>
</dbReference>
<feature type="domain" description="ParB-like N-terminal" evidence="1">
    <location>
        <begin position="82"/>
        <end position="172"/>
    </location>
</feature>
<organism evidence="2 3">
    <name type="scientific">Hydrogenophaga aromaticivorans</name>
    <dbReference type="NCBI Taxonomy" id="2610898"/>
    <lineage>
        <taxon>Bacteria</taxon>
        <taxon>Pseudomonadati</taxon>
        <taxon>Pseudomonadota</taxon>
        <taxon>Betaproteobacteria</taxon>
        <taxon>Burkholderiales</taxon>
        <taxon>Comamonadaceae</taxon>
        <taxon>Hydrogenophaga</taxon>
    </lineage>
</organism>